<keyword evidence="1" id="KW-1015">Disulfide bond</keyword>
<evidence type="ECO:0000313" key="4">
    <source>
        <dbReference type="Ensembl" id="ENSTRUP00000059522.1"/>
    </source>
</evidence>
<organism evidence="4 5">
    <name type="scientific">Takifugu rubripes</name>
    <name type="common">Japanese pufferfish</name>
    <name type="synonym">Fugu rubripes</name>
    <dbReference type="NCBI Taxonomy" id="31033"/>
    <lineage>
        <taxon>Eukaryota</taxon>
        <taxon>Metazoa</taxon>
        <taxon>Chordata</taxon>
        <taxon>Craniata</taxon>
        <taxon>Vertebrata</taxon>
        <taxon>Euteleostomi</taxon>
        <taxon>Actinopterygii</taxon>
        <taxon>Neopterygii</taxon>
        <taxon>Teleostei</taxon>
        <taxon>Neoteleostei</taxon>
        <taxon>Acanthomorphata</taxon>
        <taxon>Eupercaria</taxon>
        <taxon>Tetraodontiformes</taxon>
        <taxon>Tetradontoidea</taxon>
        <taxon>Tetraodontidae</taxon>
        <taxon>Takifugu</taxon>
    </lineage>
</organism>
<dbReference type="InterPro" id="IPR013106">
    <property type="entry name" value="Ig_V-set"/>
</dbReference>
<feature type="signal peptide" evidence="2">
    <location>
        <begin position="1"/>
        <end position="17"/>
    </location>
</feature>
<dbReference type="FunFam" id="2.60.40.10:FF:000283">
    <property type="entry name" value="Immunoglobulin kappa constant"/>
    <property type="match status" value="1"/>
</dbReference>
<reference evidence="4" key="2">
    <citation type="submission" date="2025-08" db="UniProtKB">
        <authorList>
            <consortium name="Ensembl"/>
        </authorList>
    </citation>
    <scope>IDENTIFICATION</scope>
</reference>
<dbReference type="PANTHER" id="PTHR23267">
    <property type="entry name" value="IMMUNOGLOBULIN LIGHT CHAIN"/>
    <property type="match status" value="1"/>
</dbReference>
<reference evidence="4 5" key="1">
    <citation type="journal article" date="2011" name="Genome Biol. Evol.">
        <title>Integration of the genetic map and genome assembly of fugu facilitates insights into distinct features of genome evolution in teleosts and mammals.</title>
        <authorList>
            <person name="Kai W."/>
            <person name="Kikuchi K."/>
            <person name="Tohari S."/>
            <person name="Chew A.K."/>
            <person name="Tay A."/>
            <person name="Fujiwara A."/>
            <person name="Hosoya S."/>
            <person name="Suetake H."/>
            <person name="Naruse K."/>
            <person name="Brenner S."/>
            <person name="Suzuki Y."/>
            <person name="Venkatesh B."/>
        </authorList>
    </citation>
    <scope>NUCLEOTIDE SEQUENCE [LARGE SCALE GENOMIC DNA]</scope>
</reference>
<dbReference type="InterPro" id="IPR050150">
    <property type="entry name" value="IgV_Light_Chain"/>
</dbReference>
<feature type="domain" description="Ig-like" evidence="3">
    <location>
        <begin position="130"/>
        <end position="221"/>
    </location>
</feature>
<feature type="chain" id="PRO_5025327973" description="Ig-like domain-containing protein" evidence="2">
    <location>
        <begin position="18"/>
        <end position="231"/>
    </location>
</feature>
<dbReference type="FunFam" id="2.60.40.10:FF:001230">
    <property type="entry name" value="Immunoglobulin kappa variable 8-16"/>
    <property type="match status" value="1"/>
</dbReference>
<dbReference type="Ensembl" id="ENSTRUT00000076122.1">
    <property type="protein sequence ID" value="ENSTRUP00000059522.1"/>
    <property type="gene ID" value="ENSTRUG00000002551.3"/>
</dbReference>
<evidence type="ECO:0000256" key="2">
    <source>
        <dbReference type="SAM" id="SignalP"/>
    </source>
</evidence>
<reference evidence="4" key="3">
    <citation type="submission" date="2025-09" db="UniProtKB">
        <authorList>
            <consortium name="Ensembl"/>
        </authorList>
    </citation>
    <scope>IDENTIFICATION</scope>
</reference>
<dbReference type="SMART" id="SM00406">
    <property type="entry name" value="IGv"/>
    <property type="match status" value="1"/>
</dbReference>
<dbReference type="AlphaFoldDB" id="A0A674MDN1"/>
<dbReference type="PROSITE" id="PS50835">
    <property type="entry name" value="IG_LIKE"/>
    <property type="match status" value="1"/>
</dbReference>
<sequence length="231" mass="24057">MLSIILTVIFLSQESSANNFLTQADKFKSVSVGGSVTISATGSSNIDDDLSWYLQKPGQAPKLLIYKVSSLNTGTPSRFSGSSSGSQYTLTITGVQAEDAGDYYCLGAHGGAYTFGGGTKLIVDSGVVRPTLTVLPPSPEELQQGSATLVCLASGGSPSQWKLSWKVGGSSTTTPTSHSLEVLGSDGRFSWSSTLNLPADQWKKVDSVTCEASLSGQSSVTQTLDPHSCSV</sequence>
<dbReference type="Pfam" id="PF07686">
    <property type="entry name" value="V-set"/>
    <property type="match status" value="1"/>
</dbReference>
<proteinExistence type="predicted"/>
<dbReference type="InterPro" id="IPR007110">
    <property type="entry name" value="Ig-like_dom"/>
</dbReference>
<keyword evidence="5" id="KW-1185">Reference proteome</keyword>
<dbReference type="InterPro" id="IPR003599">
    <property type="entry name" value="Ig_sub"/>
</dbReference>
<protein>
    <recommendedName>
        <fullName evidence="3">Ig-like domain-containing protein</fullName>
    </recommendedName>
</protein>
<dbReference type="InterPro" id="IPR013783">
    <property type="entry name" value="Ig-like_fold"/>
</dbReference>
<dbReference type="InterPro" id="IPR003597">
    <property type="entry name" value="Ig_C1-set"/>
</dbReference>
<dbReference type="SMART" id="SM00409">
    <property type="entry name" value="IG"/>
    <property type="match status" value="2"/>
</dbReference>
<dbReference type="Pfam" id="PF07654">
    <property type="entry name" value="C1-set"/>
    <property type="match status" value="1"/>
</dbReference>
<dbReference type="Gene3D" id="2.60.40.10">
    <property type="entry name" value="Immunoglobulins"/>
    <property type="match status" value="2"/>
</dbReference>
<dbReference type="SUPFAM" id="SSF48726">
    <property type="entry name" value="Immunoglobulin"/>
    <property type="match status" value="2"/>
</dbReference>
<evidence type="ECO:0000256" key="1">
    <source>
        <dbReference type="ARBA" id="ARBA00023157"/>
    </source>
</evidence>
<keyword evidence="2" id="KW-0732">Signal</keyword>
<accession>A0A674MDN1</accession>
<evidence type="ECO:0000313" key="5">
    <source>
        <dbReference type="Proteomes" id="UP000005226"/>
    </source>
</evidence>
<evidence type="ECO:0000259" key="3">
    <source>
        <dbReference type="PROSITE" id="PS50835"/>
    </source>
</evidence>
<dbReference type="Proteomes" id="UP000005226">
    <property type="component" value="Chromosome 2"/>
</dbReference>
<dbReference type="GeneTree" id="ENSGT01080000257344"/>
<name>A0A674MDN1_TAKRU</name>
<dbReference type="InterPro" id="IPR036179">
    <property type="entry name" value="Ig-like_dom_sf"/>
</dbReference>
<dbReference type="SMART" id="SM00407">
    <property type="entry name" value="IGc1"/>
    <property type="match status" value="1"/>
</dbReference>